<gene>
    <name evidence="2" type="ORF">I7730_12775</name>
    <name evidence="3" type="ORF">I7730_26855</name>
</gene>
<reference evidence="3" key="1">
    <citation type="journal article" date="2018" name="Genome Biol.">
        <title>SKESA: strategic k-mer extension for scrupulous assemblies.</title>
        <authorList>
            <person name="Souvorov A."/>
            <person name="Agarwala R."/>
            <person name="Lipman D.J."/>
        </authorList>
    </citation>
    <scope>NUCLEOTIDE SEQUENCE</scope>
    <source>
        <strain evidence="3">BCW_3452</strain>
    </source>
</reference>
<evidence type="ECO:0000313" key="2">
    <source>
        <dbReference type="EMBL" id="HAS8540662.1"/>
    </source>
</evidence>
<proteinExistence type="predicted"/>
<dbReference type="InterPro" id="IPR034242">
    <property type="entry name" value="MauL"/>
</dbReference>
<dbReference type="EMBL" id="DACRBY010000198">
    <property type="protein sequence ID" value="HAS8543342.1"/>
    <property type="molecule type" value="Genomic_DNA"/>
</dbReference>
<dbReference type="CDD" id="cd04221">
    <property type="entry name" value="MauL"/>
    <property type="match status" value="1"/>
</dbReference>
<dbReference type="AlphaFoldDB" id="A0A8H9N5N2"/>
<dbReference type="Gene3D" id="2.60.40.420">
    <property type="entry name" value="Cupredoxins - blue copper proteins"/>
    <property type="match status" value="1"/>
</dbReference>
<accession>A0A8H9N5N2</accession>
<dbReference type="InterPro" id="IPR008972">
    <property type="entry name" value="Cupredoxin"/>
</dbReference>
<dbReference type="EMBL" id="DACRBY010000014">
    <property type="protein sequence ID" value="HAS8540662.1"/>
    <property type="molecule type" value="Genomic_DNA"/>
</dbReference>
<evidence type="ECO:0000313" key="3">
    <source>
        <dbReference type="EMBL" id="HAS8543342.1"/>
    </source>
</evidence>
<keyword evidence="1" id="KW-0732">Signal</keyword>
<reference evidence="3" key="2">
    <citation type="submission" date="2019-01" db="EMBL/GenBank/DDBJ databases">
        <authorList>
            <consortium name="NCBI Pathogen Detection Project"/>
        </authorList>
    </citation>
    <scope>NUCLEOTIDE SEQUENCE</scope>
    <source>
        <strain evidence="3">BCW_3452</strain>
    </source>
</reference>
<feature type="chain" id="PRO_5036267287" evidence="1">
    <location>
        <begin position="22"/>
        <end position="203"/>
    </location>
</feature>
<dbReference type="SUPFAM" id="SSF49503">
    <property type="entry name" value="Cupredoxins"/>
    <property type="match status" value="1"/>
</dbReference>
<feature type="signal peptide" evidence="1">
    <location>
        <begin position="1"/>
        <end position="21"/>
    </location>
</feature>
<protein>
    <submittedName>
        <fullName evidence="3">Methylamine utilization protein</fullName>
    </submittedName>
</protein>
<dbReference type="Proteomes" id="UP000863257">
    <property type="component" value="Unassembled WGS sequence"/>
</dbReference>
<name>A0A8H9N5N2_VIBVL</name>
<comment type="caution">
    <text evidence="3">The sequence shown here is derived from an EMBL/GenBank/DDBJ whole genome shotgun (WGS) entry which is preliminary data.</text>
</comment>
<evidence type="ECO:0000256" key="1">
    <source>
        <dbReference type="SAM" id="SignalP"/>
    </source>
</evidence>
<organism evidence="3">
    <name type="scientific">Vibrio vulnificus</name>
    <dbReference type="NCBI Taxonomy" id="672"/>
    <lineage>
        <taxon>Bacteria</taxon>
        <taxon>Pseudomonadati</taxon>
        <taxon>Pseudomonadota</taxon>
        <taxon>Gammaproteobacteria</taxon>
        <taxon>Vibrionales</taxon>
        <taxon>Vibrionaceae</taxon>
        <taxon>Vibrio</taxon>
    </lineage>
</organism>
<sequence length="203" mass="22473">MVSKRTIHILWLSLVSLPCFATDLTVRVLTQQGEPLENAVVLLKSEALLQSLQPMPVTELSQNHRTFTPNVLVVTKGSAVEFPNRDKVRHHVYSFSNAKTFELKLYSGRPEKPVVFDKAGVVEIGCNIHDSMLAWILVSDTPLFAKTNSQGEVYFTQQQADTYQIEVWHSALPFGSPLVTQNAVLTENNAAVEVVMPALGGNL</sequence>